<feature type="transmembrane region" description="Helical" evidence="1">
    <location>
        <begin position="69"/>
        <end position="93"/>
    </location>
</feature>
<keyword evidence="3" id="KW-1185">Reference proteome</keyword>
<keyword evidence="1" id="KW-0472">Membrane</keyword>
<organism evidence="2 3">
    <name type="scientific">Desulfofustis limnaeus</name>
    <dbReference type="NCBI Taxonomy" id="2740163"/>
    <lineage>
        <taxon>Bacteria</taxon>
        <taxon>Pseudomonadati</taxon>
        <taxon>Thermodesulfobacteriota</taxon>
        <taxon>Desulfobulbia</taxon>
        <taxon>Desulfobulbales</taxon>
        <taxon>Desulfocapsaceae</taxon>
        <taxon>Desulfofustis</taxon>
    </lineage>
</organism>
<feature type="transmembrane region" description="Helical" evidence="1">
    <location>
        <begin position="146"/>
        <end position="172"/>
    </location>
</feature>
<feature type="transmembrane region" description="Helical" evidence="1">
    <location>
        <begin position="28"/>
        <end position="49"/>
    </location>
</feature>
<dbReference type="EMBL" id="AP025516">
    <property type="protein sequence ID" value="BDD87820.1"/>
    <property type="molecule type" value="Genomic_DNA"/>
</dbReference>
<feature type="transmembrane region" description="Helical" evidence="1">
    <location>
        <begin position="361"/>
        <end position="390"/>
    </location>
</feature>
<sequence length="547" mass="61128">MAMRLLAPFLGSAKNRFLRGRAMRLKTAALILLGLAIAAVLYLISWRTVSYFQAQSELGIILSMKIYQMAWITIFAMLVFSSMIAGVSTLYLSQDNEIVVAAPISWSELYRCRLLTTFFNTSWMVLIFTLPIFAAFGVVFAAGPAYWPLLLLLVPITAVIASGSAMILVVLLVSWFPARRTKDIIFYLTLCFGILLYLVFRLLRPEDLVNPEKYSQFVEYLSAVSTPAGPWLPAGWTANLLIGYLLDRQIDWLLVGLLLTTPLVLLFLGEFLMEKLFAGGFSKAQESFGGYRRFRPPRLLSLRSWIFRKELLSFLRDSREWSQFFMIGALVVVYLYNFKVLPLESTFGSTYVANLISFGNIGLTGFLVAALAARFVFPCIGAEGGAFYLIQSSPLSPARFLWYKYLFYVVPFTGLTVVLIVVSNHLLQIAGPMWWISLFSALLICFTVVALALGFGAIFADYHAENRTASLGIGAIFYFFCASAYLLAVLLSGYSPAYRLVRRWIFHRAMPLFDAVVVGGWVIGVTALSVLVGLVIIRRGIAALQPR</sequence>
<feature type="transmembrane region" description="Helical" evidence="1">
    <location>
        <begin position="184"/>
        <end position="203"/>
    </location>
</feature>
<evidence type="ECO:0000313" key="3">
    <source>
        <dbReference type="Proteomes" id="UP000830055"/>
    </source>
</evidence>
<feature type="transmembrane region" description="Helical" evidence="1">
    <location>
        <begin position="324"/>
        <end position="341"/>
    </location>
</feature>
<evidence type="ECO:0000256" key="1">
    <source>
        <dbReference type="SAM" id="Phobius"/>
    </source>
</evidence>
<reference evidence="2 3" key="1">
    <citation type="submission" date="2022-01" db="EMBL/GenBank/DDBJ databases">
        <title>Desulfofustis limnae sp. nov., a novel mesophilic sulfate-reducing bacterium isolated from marsh soil.</title>
        <authorList>
            <person name="Watanabe M."/>
            <person name="Takahashi A."/>
            <person name="Kojima H."/>
            <person name="Fukui M."/>
        </authorList>
    </citation>
    <scope>NUCLEOTIDE SEQUENCE [LARGE SCALE GENOMIC DNA]</scope>
    <source>
        <strain evidence="2 3">PPLL</strain>
    </source>
</reference>
<keyword evidence="1" id="KW-0812">Transmembrane</keyword>
<dbReference type="InterPro" id="IPR031599">
    <property type="entry name" value="ABC_tran_2"/>
</dbReference>
<feature type="transmembrane region" description="Helical" evidence="1">
    <location>
        <begin position="114"/>
        <end position="140"/>
    </location>
</feature>
<dbReference type="Proteomes" id="UP000830055">
    <property type="component" value="Chromosome"/>
</dbReference>
<keyword evidence="1" id="KW-1133">Transmembrane helix</keyword>
<evidence type="ECO:0000313" key="2">
    <source>
        <dbReference type="EMBL" id="BDD87820.1"/>
    </source>
</evidence>
<feature type="transmembrane region" description="Helical" evidence="1">
    <location>
        <begin position="252"/>
        <end position="273"/>
    </location>
</feature>
<feature type="transmembrane region" description="Helical" evidence="1">
    <location>
        <begin position="471"/>
        <end position="495"/>
    </location>
</feature>
<feature type="transmembrane region" description="Helical" evidence="1">
    <location>
        <begin position="515"/>
        <end position="537"/>
    </location>
</feature>
<evidence type="ECO:0008006" key="4">
    <source>
        <dbReference type="Google" id="ProtNLM"/>
    </source>
</evidence>
<feature type="transmembrane region" description="Helical" evidence="1">
    <location>
        <begin position="402"/>
        <end position="422"/>
    </location>
</feature>
<name>A0ABM7WA46_9BACT</name>
<gene>
    <name evidence="2" type="ORF">DPPLL_21850</name>
</gene>
<dbReference type="Pfam" id="PF16949">
    <property type="entry name" value="ABC_tran_2"/>
    <property type="match status" value="1"/>
</dbReference>
<protein>
    <recommendedName>
        <fullName evidence="4">ABC transporter permease</fullName>
    </recommendedName>
</protein>
<proteinExistence type="predicted"/>
<dbReference type="RefSeq" id="WP_284151232.1">
    <property type="nucleotide sequence ID" value="NZ_AP025516.1"/>
</dbReference>
<feature type="transmembrane region" description="Helical" evidence="1">
    <location>
        <begin position="434"/>
        <end position="459"/>
    </location>
</feature>
<accession>A0ABM7WA46</accession>